<dbReference type="InterPro" id="IPR011990">
    <property type="entry name" value="TPR-like_helical_dom_sf"/>
</dbReference>
<feature type="region of interest" description="Disordered" evidence="4">
    <location>
        <begin position="1074"/>
        <end position="1139"/>
    </location>
</feature>
<feature type="domain" description="OmpR/PhoB-type" evidence="5">
    <location>
        <begin position="1"/>
        <end position="94"/>
    </location>
</feature>
<name>A0ABV8KI47_9ACTN</name>
<dbReference type="InterPro" id="IPR027417">
    <property type="entry name" value="P-loop_NTPase"/>
</dbReference>
<feature type="compositionally biased region" description="Gly residues" evidence="4">
    <location>
        <begin position="1108"/>
        <end position="1124"/>
    </location>
</feature>
<feature type="DNA-binding region" description="OmpR/PhoB-type" evidence="3">
    <location>
        <begin position="1"/>
        <end position="94"/>
    </location>
</feature>
<dbReference type="Pfam" id="PF13401">
    <property type="entry name" value="AAA_22"/>
    <property type="match status" value="1"/>
</dbReference>
<dbReference type="SUPFAM" id="SSF48452">
    <property type="entry name" value="TPR-like"/>
    <property type="match status" value="2"/>
</dbReference>
<feature type="region of interest" description="Disordered" evidence="4">
    <location>
        <begin position="250"/>
        <end position="319"/>
    </location>
</feature>
<comment type="similarity">
    <text evidence="1">Belongs to the AfsR/DnrI/RedD regulatory family.</text>
</comment>
<dbReference type="EMBL" id="JBHSBN010000003">
    <property type="protein sequence ID" value="MFC4105723.1"/>
    <property type="molecule type" value="Genomic_DNA"/>
</dbReference>
<dbReference type="SUPFAM" id="SSF46894">
    <property type="entry name" value="C-terminal effector domain of the bipartite response regulators"/>
    <property type="match status" value="1"/>
</dbReference>
<dbReference type="InterPro" id="IPR019734">
    <property type="entry name" value="TPR_rpt"/>
</dbReference>
<organism evidence="6 7">
    <name type="scientific">Micromonospora zhanjiangensis</name>
    <dbReference type="NCBI Taxonomy" id="1522057"/>
    <lineage>
        <taxon>Bacteria</taxon>
        <taxon>Bacillati</taxon>
        <taxon>Actinomycetota</taxon>
        <taxon>Actinomycetes</taxon>
        <taxon>Micromonosporales</taxon>
        <taxon>Micromonosporaceae</taxon>
        <taxon>Micromonospora</taxon>
    </lineage>
</organism>
<dbReference type="InterPro" id="IPR016032">
    <property type="entry name" value="Sig_transdc_resp-reg_C-effctor"/>
</dbReference>
<dbReference type="PROSITE" id="PS51755">
    <property type="entry name" value="OMPR_PHOB"/>
    <property type="match status" value="1"/>
</dbReference>
<dbReference type="RefSeq" id="WP_377542928.1">
    <property type="nucleotide sequence ID" value="NZ_JBHSBN010000003.1"/>
</dbReference>
<dbReference type="PANTHER" id="PTHR47691:SF3">
    <property type="entry name" value="HTH-TYPE TRANSCRIPTIONAL REGULATOR RV0890C-RELATED"/>
    <property type="match status" value="1"/>
</dbReference>
<reference evidence="7" key="1">
    <citation type="journal article" date="2019" name="Int. J. Syst. Evol. Microbiol.">
        <title>The Global Catalogue of Microorganisms (GCM) 10K type strain sequencing project: providing services to taxonomists for standard genome sequencing and annotation.</title>
        <authorList>
            <consortium name="The Broad Institute Genomics Platform"/>
            <consortium name="The Broad Institute Genome Sequencing Center for Infectious Disease"/>
            <person name="Wu L."/>
            <person name="Ma J."/>
        </authorList>
    </citation>
    <scope>NUCLEOTIDE SEQUENCE [LARGE SCALE GENOMIC DNA]</scope>
    <source>
        <strain evidence="7">2902at01</strain>
    </source>
</reference>
<evidence type="ECO:0000313" key="7">
    <source>
        <dbReference type="Proteomes" id="UP001595868"/>
    </source>
</evidence>
<dbReference type="Pfam" id="PF03704">
    <property type="entry name" value="BTAD"/>
    <property type="match status" value="1"/>
</dbReference>
<dbReference type="CDD" id="cd15831">
    <property type="entry name" value="BTAD"/>
    <property type="match status" value="1"/>
</dbReference>
<dbReference type="Proteomes" id="UP001595868">
    <property type="component" value="Unassembled WGS sequence"/>
</dbReference>
<keyword evidence="7" id="KW-1185">Reference proteome</keyword>
<proteinExistence type="inferred from homology"/>
<feature type="compositionally biased region" description="Gly residues" evidence="4">
    <location>
        <begin position="1078"/>
        <end position="1100"/>
    </location>
</feature>
<evidence type="ECO:0000256" key="4">
    <source>
        <dbReference type="SAM" id="MobiDB-lite"/>
    </source>
</evidence>
<sequence>MWWFGVLGPIEVRGAGGQVVPVGGPRLRALLALLLLDAGRVVGTDRLIDGVWGTDPPAGDVGNALQSQVSRLRRALGGGPELIESRPSGYRLAVDPDRVDAHRFTRLARAGQRALADGEPARAAALLTEALDLWRGPTALADVPVVAFAAAPAVRLAELRMTAVEDRAEAVLTLGRQAGLVAELTDEVAAHPLRERLRGQLMRALYATGRQADALAVFEDARRILAEELGTDPSAELDAIRLAVLRGELPPDVGPRDVGPRAAEVRGGAAGAVGSAGARSGPTSAAPVDRVPGSHGPVDRLPGSHGPVDRLPGAHEPAQPVPYAASVPRGGVPAQLTSFVGRAADLDRVGALLRSGRLVTVTGPGGAGKTRLAVEAAGRRTGEVCFVELAPLADGRQVPRAVFAALGLREVGRLGPSVGTSDVVDRLVAALAERSVLLVLDNCEHVLAETARLCRRLLGACPRLRVLATSREPLGLTGESLCRLAPLPLPPAGATVEQALASPAVRLFADRAAAVRPDFAVDDRTVGTVGRICAALDGMPLAIELAAVRLRSLPVEAVAERLTDRFRLLSRGDGTAAPRHHTLRAVVEWSWELLAEEERTLARRLAVFADGGTLAAVERICGPTGRADIGTEDLVDLLAGLVDKSLVEDSGGRYRMLETIRAFGAEQLAGAGERDRLFRAHADYFLDLARAAGPHLRGAEQLSWLAGLTAEQANLTAALRWAVGAEPTLALRLVGALAGFWFMRGLRGTAAPSVVELLGRFGDGPPAGLTEEYVLSVLTVASVGHRDGEMTTHLKRVETILADYRRPPREPLLLVLWAQVTGPPPEAEMFRRRRLLGSDGWSRALGHFGWGFLHLYAGELTEAGEKLRSALADFRATGDRWGISQALDGLAGIATWRGDHATARVLGDEAVELAGQLGALEDLTELRCRRGERSAAAGDLAAARADFEAAEDLARRTGMPAMRALSAYGLGELARRAGDHATARRWHEAALACCPDDWVNSGTRTRILTALGRLAESAGDLPAARIWHHRALALALTSGNVPEIAAAAEGLAGPALLDADAERAGLLVGAARALRGDPTGGDPGGDSGGDPGGDSGGDPGGDSDGDPGGDSGGDPGGDSGGDPGGKPDPVCAAGTEAAGTRRYATGVARAAAMSRDAALTLLGEVLAGHRPPT</sequence>
<dbReference type="PRINTS" id="PR00364">
    <property type="entry name" value="DISEASERSIST"/>
</dbReference>
<dbReference type="InterPro" id="IPR005158">
    <property type="entry name" value="BTAD"/>
</dbReference>
<evidence type="ECO:0000256" key="1">
    <source>
        <dbReference type="ARBA" id="ARBA00005820"/>
    </source>
</evidence>
<evidence type="ECO:0000313" key="6">
    <source>
        <dbReference type="EMBL" id="MFC4105723.1"/>
    </source>
</evidence>
<dbReference type="PANTHER" id="PTHR47691">
    <property type="entry name" value="REGULATOR-RELATED"/>
    <property type="match status" value="1"/>
</dbReference>
<accession>A0ABV8KI47</accession>
<gene>
    <name evidence="6" type="ORF">ACFOX0_07220</name>
</gene>
<dbReference type="Gene3D" id="3.40.50.300">
    <property type="entry name" value="P-loop containing nucleotide triphosphate hydrolases"/>
    <property type="match status" value="1"/>
</dbReference>
<dbReference type="InterPro" id="IPR036388">
    <property type="entry name" value="WH-like_DNA-bd_sf"/>
</dbReference>
<keyword evidence="2 3" id="KW-0238">DNA-binding</keyword>
<evidence type="ECO:0000259" key="5">
    <source>
        <dbReference type="PROSITE" id="PS51755"/>
    </source>
</evidence>
<dbReference type="SMART" id="SM00028">
    <property type="entry name" value="TPR"/>
    <property type="match status" value="3"/>
</dbReference>
<feature type="compositionally biased region" description="Low complexity" evidence="4">
    <location>
        <begin position="260"/>
        <end position="282"/>
    </location>
</feature>
<dbReference type="SMART" id="SM00862">
    <property type="entry name" value="Trans_reg_C"/>
    <property type="match status" value="1"/>
</dbReference>
<evidence type="ECO:0000256" key="3">
    <source>
        <dbReference type="PROSITE-ProRule" id="PRU01091"/>
    </source>
</evidence>
<protein>
    <submittedName>
        <fullName evidence="6">BTAD domain-containing putative transcriptional regulator</fullName>
    </submittedName>
</protein>
<dbReference type="SUPFAM" id="SSF52540">
    <property type="entry name" value="P-loop containing nucleoside triphosphate hydrolases"/>
    <property type="match status" value="1"/>
</dbReference>
<comment type="caution">
    <text evidence="6">The sequence shown here is derived from an EMBL/GenBank/DDBJ whole genome shotgun (WGS) entry which is preliminary data.</text>
</comment>
<dbReference type="InterPro" id="IPR049945">
    <property type="entry name" value="AAA_22"/>
</dbReference>
<dbReference type="Pfam" id="PF00486">
    <property type="entry name" value="Trans_reg_C"/>
    <property type="match status" value="1"/>
</dbReference>
<evidence type="ECO:0000256" key="2">
    <source>
        <dbReference type="ARBA" id="ARBA00023125"/>
    </source>
</evidence>
<dbReference type="Gene3D" id="1.10.10.10">
    <property type="entry name" value="Winged helix-like DNA-binding domain superfamily/Winged helix DNA-binding domain"/>
    <property type="match status" value="1"/>
</dbReference>
<dbReference type="InterPro" id="IPR001867">
    <property type="entry name" value="OmpR/PhoB-type_DNA-bd"/>
</dbReference>
<dbReference type="Gene3D" id="1.25.40.10">
    <property type="entry name" value="Tetratricopeptide repeat domain"/>
    <property type="match status" value="2"/>
</dbReference>
<dbReference type="SMART" id="SM01043">
    <property type="entry name" value="BTAD"/>
    <property type="match status" value="1"/>
</dbReference>